<keyword evidence="5" id="KW-1185">Reference proteome</keyword>
<comment type="similarity">
    <text evidence="1">Belongs to the CBF/MAK21 family.</text>
</comment>
<dbReference type="GO" id="GO:0003682">
    <property type="term" value="F:chromatin binding"/>
    <property type="evidence" value="ECO:0007669"/>
    <property type="project" value="TreeGrafter"/>
</dbReference>
<gene>
    <name evidence="4" type="ORF">OIU85_019102</name>
</gene>
<dbReference type="Proteomes" id="UP001151529">
    <property type="component" value="Chromosome 5"/>
</dbReference>
<evidence type="ECO:0000313" key="4">
    <source>
        <dbReference type="EMBL" id="KAJ6737000.1"/>
    </source>
</evidence>
<evidence type="ECO:0000256" key="2">
    <source>
        <dbReference type="SAM" id="MobiDB-lite"/>
    </source>
</evidence>
<feature type="region of interest" description="Disordered" evidence="2">
    <location>
        <begin position="106"/>
        <end position="127"/>
    </location>
</feature>
<dbReference type="EMBL" id="JAPFFL010000003">
    <property type="protein sequence ID" value="KAJ6737000.1"/>
    <property type="molecule type" value="Genomic_DNA"/>
</dbReference>
<reference evidence="4" key="2">
    <citation type="journal article" date="2023" name="Int. J. Mol. Sci.">
        <title>De Novo Assembly and Annotation of 11 Diverse Shrub Willow (Salix) Genomes Reveals Novel Gene Organization in Sex-Linked Regions.</title>
        <authorList>
            <person name="Hyden B."/>
            <person name="Feng K."/>
            <person name="Yates T.B."/>
            <person name="Jawdy S."/>
            <person name="Cereghino C."/>
            <person name="Smart L.B."/>
            <person name="Muchero W."/>
        </authorList>
    </citation>
    <scope>NUCLEOTIDE SEQUENCE [LARGE SCALE GENOMIC DNA]</scope>
    <source>
        <tissue evidence="4">Shoot tip</tissue>
    </source>
</reference>
<evidence type="ECO:0000313" key="5">
    <source>
        <dbReference type="Proteomes" id="UP001151529"/>
    </source>
</evidence>
<dbReference type="InterPro" id="IPR016903">
    <property type="entry name" value="Nucleolar_cplx-assoc_3"/>
</dbReference>
<dbReference type="Pfam" id="PF03914">
    <property type="entry name" value="CBF"/>
    <property type="match status" value="1"/>
</dbReference>
<evidence type="ECO:0000259" key="3">
    <source>
        <dbReference type="Pfam" id="PF03914"/>
    </source>
</evidence>
<evidence type="ECO:0000256" key="1">
    <source>
        <dbReference type="ARBA" id="ARBA00007797"/>
    </source>
</evidence>
<comment type="caution">
    <text evidence="4">The sequence shown here is derived from an EMBL/GenBank/DDBJ whole genome shotgun (WGS) entry which is preliminary data.</text>
</comment>
<reference evidence="4" key="1">
    <citation type="submission" date="2022-11" db="EMBL/GenBank/DDBJ databases">
        <authorList>
            <person name="Hyden B.L."/>
            <person name="Feng K."/>
            <person name="Yates T."/>
            <person name="Jawdy S."/>
            <person name="Smart L.B."/>
            <person name="Muchero W."/>
        </authorList>
    </citation>
    <scope>NUCLEOTIDE SEQUENCE</scope>
    <source>
        <tissue evidence="4">Shoot tip</tissue>
    </source>
</reference>
<proteinExistence type="inferred from homology"/>
<organism evidence="4 5">
    <name type="scientific">Salix viminalis</name>
    <name type="common">Common osier</name>
    <name type="synonym">Basket willow</name>
    <dbReference type="NCBI Taxonomy" id="40686"/>
    <lineage>
        <taxon>Eukaryota</taxon>
        <taxon>Viridiplantae</taxon>
        <taxon>Streptophyta</taxon>
        <taxon>Embryophyta</taxon>
        <taxon>Tracheophyta</taxon>
        <taxon>Spermatophyta</taxon>
        <taxon>Magnoliopsida</taxon>
        <taxon>eudicotyledons</taxon>
        <taxon>Gunneridae</taxon>
        <taxon>Pentapetalae</taxon>
        <taxon>rosids</taxon>
        <taxon>fabids</taxon>
        <taxon>Malpighiales</taxon>
        <taxon>Salicaceae</taxon>
        <taxon>Saliceae</taxon>
        <taxon>Salix</taxon>
    </lineage>
</organism>
<sequence length="202" mass="22569">MAALVTLKQLLQKNVKCRNLLENDAGGGSVSGSIAKFQPYATDPNLSGALASVLWELDLLCKHYQPAISTIASSISTMNTSHNQVYLSSTSPQQVFRDLSLEQESFNPKPDLRKANNKRKRGSGPSTLATIEENLNSTGSLDEDELRKKLSNHFNLLRDFKENEKLRNELDRTTSALQLYEEYKKQKKKTARRGIKIGEKGV</sequence>
<protein>
    <submittedName>
        <fullName evidence="4">NUCLEOLAR COMPLEX PROTEIN 3</fullName>
    </submittedName>
</protein>
<dbReference type="PANTHER" id="PTHR14428:SF5">
    <property type="entry name" value="NUCLEOLAR COMPLEX PROTEIN 3 HOMOLOG"/>
    <property type="match status" value="1"/>
</dbReference>
<dbReference type="GO" id="GO:0005730">
    <property type="term" value="C:nucleolus"/>
    <property type="evidence" value="ECO:0007669"/>
    <property type="project" value="TreeGrafter"/>
</dbReference>
<accession>A0A9Q0UV47</accession>
<dbReference type="PANTHER" id="PTHR14428">
    <property type="entry name" value="NUCLEOLAR COMPLEX PROTEIN 3"/>
    <property type="match status" value="1"/>
</dbReference>
<feature type="domain" description="CCAAT-binding factor" evidence="3">
    <location>
        <begin position="1"/>
        <end position="72"/>
    </location>
</feature>
<dbReference type="InterPro" id="IPR005612">
    <property type="entry name" value="CCAAT-binding_factor"/>
</dbReference>
<name>A0A9Q0UV47_SALVM</name>
<dbReference type="OrthoDB" id="10263597at2759"/>
<dbReference type="GO" id="GO:0006270">
    <property type="term" value="P:DNA replication initiation"/>
    <property type="evidence" value="ECO:0007669"/>
    <property type="project" value="TreeGrafter"/>
</dbReference>
<dbReference type="AlphaFoldDB" id="A0A9Q0UV47"/>